<reference evidence="1" key="1">
    <citation type="submission" date="2020-06" db="EMBL/GenBank/DDBJ databases">
        <authorList>
            <consortium name="Plant Systems Biology data submission"/>
        </authorList>
    </citation>
    <scope>NUCLEOTIDE SEQUENCE</scope>
    <source>
        <strain evidence="1">D6</strain>
    </source>
</reference>
<sequence>MGMLLGKFQESSSAVIQLGFPGNVLKGVVEFVLTNTAQVLHVKTDAEDISPQKIQSLVSLAEAASYFDLAGLGEMVFESFEKHNKADPCSSFAALQACRMAGNSVPEAFVEKSKAWVQTTPSKLFSVSHVAFLSTAVLEEILMDSHMDLSEFELFQILSLWVDADPSQRREQGVVLAKHISFEKIDIENLTTAVASSGLAPSERLLEAYKNQALALKKHVPSVKFEESAT</sequence>
<gene>
    <name evidence="1" type="ORF">SEMRO_457_G146780.1</name>
</gene>
<evidence type="ECO:0000313" key="2">
    <source>
        <dbReference type="Proteomes" id="UP001153069"/>
    </source>
</evidence>
<dbReference type="Proteomes" id="UP001153069">
    <property type="component" value="Unassembled WGS sequence"/>
</dbReference>
<protein>
    <recommendedName>
        <fullName evidence="3">BACK domain-containing protein</fullName>
    </recommendedName>
</protein>
<dbReference type="EMBL" id="CAICTM010000456">
    <property type="protein sequence ID" value="CAB9510865.1"/>
    <property type="molecule type" value="Genomic_DNA"/>
</dbReference>
<dbReference type="AlphaFoldDB" id="A0A9N8HFY3"/>
<name>A0A9N8HFY3_9STRA</name>
<accession>A0A9N8HFY3</accession>
<organism evidence="1 2">
    <name type="scientific">Seminavis robusta</name>
    <dbReference type="NCBI Taxonomy" id="568900"/>
    <lineage>
        <taxon>Eukaryota</taxon>
        <taxon>Sar</taxon>
        <taxon>Stramenopiles</taxon>
        <taxon>Ochrophyta</taxon>
        <taxon>Bacillariophyta</taxon>
        <taxon>Bacillariophyceae</taxon>
        <taxon>Bacillariophycidae</taxon>
        <taxon>Naviculales</taxon>
        <taxon>Naviculaceae</taxon>
        <taxon>Seminavis</taxon>
    </lineage>
</organism>
<comment type="caution">
    <text evidence="1">The sequence shown here is derived from an EMBL/GenBank/DDBJ whole genome shotgun (WGS) entry which is preliminary data.</text>
</comment>
<proteinExistence type="predicted"/>
<evidence type="ECO:0008006" key="3">
    <source>
        <dbReference type="Google" id="ProtNLM"/>
    </source>
</evidence>
<dbReference type="OrthoDB" id="15698at2759"/>
<dbReference type="Gene3D" id="1.25.40.420">
    <property type="match status" value="1"/>
</dbReference>
<evidence type="ECO:0000313" key="1">
    <source>
        <dbReference type="EMBL" id="CAB9510865.1"/>
    </source>
</evidence>
<keyword evidence="2" id="KW-1185">Reference proteome</keyword>